<feature type="transmembrane region" description="Helical" evidence="6">
    <location>
        <begin position="286"/>
        <end position="307"/>
    </location>
</feature>
<feature type="transmembrane region" description="Helical" evidence="6">
    <location>
        <begin position="259"/>
        <end position="280"/>
    </location>
</feature>
<keyword evidence="2" id="KW-1003">Cell membrane</keyword>
<dbReference type="AlphaFoldDB" id="A0A1I7NGG4"/>
<protein>
    <submittedName>
        <fullName evidence="7">Putative membrane protein</fullName>
    </submittedName>
</protein>
<dbReference type="InterPro" id="IPR022791">
    <property type="entry name" value="L-PG_synthase/AglD"/>
</dbReference>
<dbReference type="RefSeq" id="WP_092867631.1">
    <property type="nucleotide sequence ID" value="NZ_FPCH01000002.1"/>
</dbReference>
<comment type="subcellular location">
    <subcellularLocation>
        <location evidence="1">Cell membrane</location>
        <topology evidence="1">Multi-pass membrane protein</topology>
    </subcellularLocation>
</comment>
<proteinExistence type="predicted"/>
<keyword evidence="3 6" id="KW-0812">Transmembrane</keyword>
<feature type="transmembrane region" description="Helical" evidence="6">
    <location>
        <begin position="160"/>
        <end position="180"/>
    </location>
</feature>
<feature type="transmembrane region" description="Helical" evidence="6">
    <location>
        <begin position="225"/>
        <end position="247"/>
    </location>
</feature>
<name>A0A1I7NGG4_9HYPH</name>
<keyword evidence="5 6" id="KW-0472">Membrane</keyword>
<sequence length="341" mass="36061">MSAEPASGPPSSRVAFLIAAMAGIAVAISLVVYFGISGVWDAIATAGLRGMAAILAAYLASLVFCAWAWRVLLVESPPAHSGLLFLWARWIRDSIGNLLAIIPGAGEAAGARELSKHGLRVNVAAATTITDMTTEMLSQLIYTFMGLALLFLYHPDEAAAWWAAAGLCIATIAVVGFLIAQNKGLILFLETLPAKLGFTRAWEGLSDSDSVHAAVQAIYRKKGAVIASTFLHLLGWLAGAAETWIALWFMNHTLSAGDVLALESLVFALRTAAFIVPWAAGVQEGGYVVVGALFGLGPDVALALSLLKRAREIISGVPGLLAWHFAEGKRLWQGRLAASRK</sequence>
<dbReference type="GO" id="GO:0005886">
    <property type="term" value="C:plasma membrane"/>
    <property type="evidence" value="ECO:0007669"/>
    <property type="project" value="UniProtKB-SubCell"/>
</dbReference>
<dbReference type="EMBL" id="FPCH01000002">
    <property type="protein sequence ID" value="SFV33751.1"/>
    <property type="molecule type" value="Genomic_DNA"/>
</dbReference>
<accession>A0A1I7NGG4</accession>
<feature type="transmembrane region" description="Helical" evidence="6">
    <location>
        <begin position="136"/>
        <end position="153"/>
    </location>
</feature>
<evidence type="ECO:0000313" key="8">
    <source>
        <dbReference type="Proteomes" id="UP000199423"/>
    </source>
</evidence>
<dbReference type="Pfam" id="PF03706">
    <property type="entry name" value="LPG_synthase_TM"/>
    <property type="match status" value="1"/>
</dbReference>
<evidence type="ECO:0000256" key="6">
    <source>
        <dbReference type="SAM" id="Phobius"/>
    </source>
</evidence>
<evidence type="ECO:0000256" key="3">
    <source>
        <dbReference type="ARBA" id="ARBA00022692"/>
    </source>
</evidence>
<evidence type="ECO:0000256" key="5">
    <source>
        <dbReference type="ARBA" id="ARBA00023136"/>
    </source>
</evidence>
<gene>
    <name evidence="7" type="ORF">SAMN04488557_2100</name>
</gene>
<reference evidence="8" key="1">
    <citation type="submission" date="2016-10" db="EMBL/GenBank/DDBJ databases">
        <authorList>
            <person name="Varghese N."/>
            <person name="Submissions S."/>
        </authorList>
    </citation>
    <scope>NUCLEOTIDE SEQUENCE [LARGE SCALE GENOMIC DNA]</scope>
    <source>
        <strain evidence="8">DSM 1565</strain>
    </source>
</reference>
<keyword evidence="8" id="KW-1185">Reference proteome</keyword>
<dbReference type="Proteomes" id="UP000199423">
    <property type="component" value="Unassembled WGS sequence"/>
</dbReference>
<evidence type="ECO:0000313" key="7">
    <source>
        <dbReference type="EMBL" id="SFV33751.1"/>
    </source>
</evidence>
<keyword evidence="4 6" id="KW-1133">Transmembrane helix</keyword>
<organism evidence="7 8">
    <name type="scientific">Hyphomicrobium facile</name>
    <dbReference type="NCBI Taxonomy" id="51670"/>
    <lineage>
        <taxon>Bacteria</taxon>
        <taxon>Pseudomonadati</taxon>
        <taxon>Pseudomonadota</taxon>
        <taxon>Alphaproteobacteria</taxon>
        <taxon>Hyphomicrobiales</taxon>
        <taxon>Hyphomicrobiaceae</taxon>
        <taxon>Hyphomicrobium</taxon>
    </lineage>
</organism>
<dbReference type="OrthoDB" id="7348988at2"/>
<evidence type="ECO:0000256" key="1">
    <source>
        <dbReference type="ARBA" id="ARBA00004651"/>
    </source>
</evidence>
<dbReference type="NCBIfam" id="TIGR03476">
    <property type="entry name" value="HpnL"/>
    <property type="match status" value="1"/>
</dbReference>
<feature type="transmembrane region" description="Helical" evidence="6">
    <location>
        <begin position="48"/>
        <end position="69"/>
    </location>
</feature>
<evidence type="ECO:0000256" key="2">
    <source>
        <dbReference type="ARBA" id="ARBA00022475"/>
    </source>
</evidence>
<feature type="transmembrane region" description="Helical" evidence="6">
    <location>
        <begin position="14"/>
        <end position="36"/>
    </location>
</feature>
<dbReference type="STRING" id="51670.SAMN04488557_2100"/>
<evidence type="ECO:0000256" key="4">
    <source>
        <dbReference type="ARBA" id="ARBA00022989"/>
    </source>
</evidence>